<dbReference type="InterPro" id="IPR043145">
    <property type="entry name" value="Znf_ZZ_sf"/>
</dbReference>
<evidence type="ECO:0000256" key="3">
    <source>
        <dbReference type="ARBA" id="ARBA00022771"/>
    </source>
</evidence>
<dbReference type="KEGG" id="edi:EDI_204810"/>
<dbReference type="InterPro" id="IPR046349">
    <property type="entry name" value="C1-like_sf"/>
</dbReference>
<evidence type="ECO:0000256" key="4">
    <source>
        <dbReference type="ARBA" id="ARBA00022833"/>
    </source>
</evidence>
<evidence type="ECO:0000313" key="6">
    <source>
        <dbReference type="EMBL" id="EDR29319.1"/>
    </source>
</evidence>
<keyword evidence="7" id="KW-1185">Reference proteome</keyword>
<organism evidence="7">
    <name type="scientific">Entamoeba dispar (strain ATCC PRA-260 / SAW760)</name>
    <dbReference type="NCBI Taxonomy" id="370354"/>
    <lineage>
        <taxon>Eukaryota</taxon>
        <taxon>Amoebozoa</taxon>
        <taxon>Evosea</taxon>
        <taxon>Archamoebae</taxon>
        <taxon>Mastigamoebida</taxon>
        <taxon>Entamoebidae</taxon>
        <taxon>Entamoeba</taxon>
    </lineage>
</organism>
<dbReference type="Proteomes" id="UP000008076">
    <property type="component" value="Unassembled WGS sequence"/>
</dbReference>
<dbReference type="InterPro" id="IPR004146">
    <property type="entry name" value="DC1"/>
</dbReference>
<feature type="domain" description="DC1" evidence="5">
    <location>
        <begin position="13"/>
        <end position="62"/>
    </location>
</feature>
<evidence type="ECO:0000259" key="5">
    <source>
        <dbReference type="Pfam" id="PF03107"/>
    </source>
</evidence>
<protein>
    <recommendedName>
        <fullName evidence="5">DC1 domain-containing protein</fullName>
    </recommendedName>
</protein>
<dbReference type="GO" id="GO:0008270">
    <property type="term" value="F:zinc ion binding"/>
    <property type="evidence" value="ECO:0007669"/>
    <property type="project" value="UniProtKB-KW"/>
</dbReference>
<evidence type="ECO:0000313" key="7">
    <source>
        <dbReference type="Proteomes" id="UP000008076"/>
    </source>
</evidence>
<evidence type="ECO:0000256" key="2">
    <source>
        <dbReference type="ARBA" id="ARBA00022737"/>
    </source>
</evidence>
<dbReference type="SUPFAM" id="SSF57889">
    <property type="entry name" value="Cysteine-rich domain"/>
    <property type="match status" value="1"/>
</dbReference>
<dbReference type="VEuPathDB" id="AmoebaDB:EDI_204810"/>
<gene>
    <name evidence="6" type="ORF">EDI_204810</name>
</gene>
<dbReference type="EMBL" id="DS548104">
    <property type="protein sequence ID" value="EDR29319.1"/>
    <property type="molecule type" value="Genomic_DNA"/>
</dbReference>
<dbReference type="OMA" id="HRHIGHT"/>
<dbReference type="GeneID" id="5879436"/>
<dbReference type="RefSeq" id="XP_001734522.1">
    <property type="nucleotide sequence ID" value="XM_001734470.1"/>
</dbReference>
<dbReference type="AlphaFoldDB" id="B0E831"/>
<proteinExistence type="predicted"/>
<keyword evidence="4" id="KW-0862">Zinc</keyword>
<sequence length="179" mass="21622">MNAQQQQVCHLIHHHPLFLTDPFEVYKENYGWWKCDLCGSKPLRNELMYHCDECEFDVCASCYHQVIAHYHHLNHTFEPDYESRGKCCDCHKENNDKLFRCNQCVMAYCKQCFESLYIPSFHLHALYVYSPSILYPGKWWKCDYCQQVFGKNKFSLLFHCRECHTDYCFHCLFYVSNHK</sequence>
<keyword evidence="2" id="KW-0677">Repeat</keyword>
<accession>B0E831</accession>
<name>B0E831_ENTDS</name>
<evidence type="ECO:0000256" key="1">
    <source>
        <dbReference type="ARBA" id="ARBA00022723"/>
    </source>
</evidence>
<dbReference type="eggNOG" id="ENOG502RDVT">
    <property type="taxonomic scope" value="Eukaryota"/>
</dbReference>
<keyword evidence="1" id="KW-0479">Metal-binding</keyword>
<dbReference type="Pfam" id="PF03107">
    <property type="entry name" value="C1_2"/>
    <property type="match status" value="1"/>
</dbReference>
<dbReference type="OrthoDB" id="24526at2759"/>
<dbReference type="Gene3D" id="3.30.60.90">
    <property type="match status" value="1"/>
</dbReference>
<keyword evidence="3" id="KW-0863">Zinc-finger</keyword>
<reference evidence="7" key="1">
    <citation type="submission" date="2007-12" db="EMBL/GenBank/DDBJ databases">
        <title>Annotation of Entamoeba dispar SAW760.</title>
        <authorList>
            <person name="Lorenzi H."/>
            <person name="Inman J."/>
            <person name="Schobel S."/>
            <person name="Amedeo P."/>
            <person name="Caler E."/>
        </authorList>
    </citation>
    <scope>NUCLEOTIDE SEQUENCE [LARGE SCALE GENOMIC DNA]</scope>
    <source>
        <strain evidence="7">ATCC PRA-260 / SAW760</strain>
    </source>
</reference>